<sequence length="157" mass="16766">MSLDEPIDDRRFFASLRGDPPVVDPMPAEVLAAARAAHAMLCPGELLADVLDDSADTPPEDLRDAVGFGLDPRYLTFGVGDLLLRLEVTSQDSRRDLVGQFDPPRAVSVVVRWPRGRRTEGVDGTGAFVVRGVPGGPVSLLCHLGSGPPVATRWIGV</sequence>
<dbReference type="AlphaFoldDB" id="A0A1T4SN33"/>
<name>A0A1T4SN33_9ACTN</name>
<reference evidence="1 2" key="1">
    <citation type="submission" date="2017-02" db="EMBL/GenBank/DDBJ databases">
        <authorList>
            <person name="Peterson S.W."/>
        </authorList>
    </citation>
    <scope>NUCLEOTIDE SEQUENCE [LARGE SCALE GENOMIC DNA]</scope>
    <source>
        <strain evidence="1 2">DSM 45154</strain>
    </source>
</reference>
<evidence type="ECO:0000313" key="1">
    <source>
        <dbReference type="EMBL" id="SKA29281.1"/>
    </source>
</evidence>
<gene>
    <name evidence="1" type="ORF">SAMN02745673_03689</name>
</gene>
<dbReference type="EMBL" id="FUWS01000010">
    <property type="protein sequence ID" value="SKA29281.1"/>
    <property type="molecule type" value="Genomic_DNA"/>
</dbReference>
<dbReference type="RefSeq" id="WP_078762943.1">
    <property type="nucleotide sequence ID" value="NZ_FUWS01000010.1"/>
</dbReference>
<dbReference type="STRING" id="1122192.SAMN02745673_03689"/>
<organism evidence="1 2">
    <name type="scientific">Marinactinospora thermotolerans DSM 45154</name>
    <dbReference type="NCBI Taxonomy" id="1122192"/>
    <lineage>
        <taxon>Bacteria</taxon>
        <taxon>Bacillati</taxon>
        <taxon>Actinomycetota</taxon>
        <taxon>Actinomycetes</taxon>
        <taxon>Streptosporangiales</taxon>
        <taxon>Nocardiopsidaceae</taxon>
        <taxon>Marinactinospora</taxon>
    </lineage>
</organism>
<dbReference type="OrthoDB" id="3432452at2"/>
<dbReference type="Proteomes" id="UP000190637">
    <property type="component" value="Unassembled WGS sequence"/>
</dbReference>
<protein>
    <submittedName>
        <fullName evidence="1">Uncharacterized protein</fullName>
    </submittedName>
</protein>
<proteinExistence type="predicted"/>
<accession>A0A1T4SN33</accession>
<evidence type="ECO:0000313" key="2">
    <source>
        <dbReference type="Proteomes" id="UP000190637"/>
    </source>
</evidence>
<keyword evidence="2" id="KW-1185">Reference proteome</keyword>